<evidence type="ECO:0000256" key="9">
    <source>
        <dbReference type="ARBA" id="ARBA00023065"/>
    </source>
</evidence>
<dbReference type="CTD" id="4509"/>
<evidence type="ECO:0000313" key="14">
    <source>
        <dbReference type="EMBL" id="AQM40073.1"/>
    </source>
</evidence>
<dbReference type="GeneID" id="31085874"/>
<organism evidence="14">
    <name type="scientific">Pseudorhynchus acuminatus</name>
    <dbReference type="NCBI Taxonomy" id="1945536"/>
    <lineage>
        <taxon>Eukaryota</taxon>
        <taxon>Metazoa</taxon>
        <taxon>Ecdysozoa</taxon>
        <taxon>Arthropoda</taxon>
        <taxon>Hexapoda</taxon>
        <taxon>Insecta</taxon>
        <taxon>Pterygota</taxon>
        <taxon>Neoptera</taxon>
        <taxon>Polyneoptera</taxon>
        <taxon>Orthoptera</taxon>
        <taxon>Ensifera</taxon>
        <taxon>Tettigoniidea</taxon>
        <taxon>Tettigonioidea</taxon>
        <taxon>Tettigoniidae</taxon>
        <taxon>Conocephalinae</taxon>
        <taxon>Copiphorini</taxon>
        <taxon>Pseudorhynchus</taxon>
    </lineage>
</organism>
<evidence type="ECO:0000256" key="3">
    <source>
        <dbReference type="ARBA" id="ARBA00011291"/>
    </source>
</evidence>
<comment type="subunit">
    <text evidence="3">F-type ATPases have 2 components, CF(1) - the catalytic core - and CF(0) - the membrane proton channel.</text>
</comment>
<proteinExistence type="inferred from homology"/>
<comment type="similarity">
    <text evidence="2 12">Belongs to the ATPase protein 8 family.</text>
</comment>
<dbReference type="Pfam" id="PF00895">
    <property type="entry name" value="ATP-synt_8"/>
    <property type="match status" value="1"/>
</dbReference>
<keyword evidence="8" id="KW-1133">Transmembrane helix</keyword>
<evidence type="ECO:0000256" key="7">
    <source>
        <dbReference type="ARBA" id="ARBA00022781"/>
    </source>
</evidence>
<dbReference type="GO" id="GO:0045259">
    <property type="term" value="C:proton-transporting ATP synthase complex"/>
    <property type="evidence" value="ECO:0007669"/>
    <property type="project" value="UniProtKB-KW"/>
</dbReference>
<evidence type="ECO:0000256" key="10">
    <source>
        <dbReference type="ARBA" id="ARBA00023128"/>
    </source>
</evidence>
<evidence type="ECO:0000256" key="8">
    <source>
        <dbReference type="ARBA" id="ARBA00022989"/>
    </source>
</evidence>
<keyword evidence="13" id="KW-0732">Signal</keyword>
<feature type="chain" id="PRO_5013292506" description="ATP synthase complex subunit 8" evidence="13">
    <location>
        <begin position="20"/>
        <end position="53"/>
    </location>
</feature>
<sequence>MPQMAPMSWLILFMMFSLSLMLFTTMNYPHSPFADSTTSASKTMTSLSLFWKW</sequence>
<accession>A0A1Q1MPR6</accession>
<keyword evidence="7 12" id="KW-0375">Hydrogen ion transport</keyword>
<dbReference type="GO" id="GO:0031966">
    <property type="term" value="C:mitochondrial membrane"/>
    <property type="evidence" value="ECO:0007669"/>
    <property type="project" value="UniProtKB-SubCell"/>
</dbReference>
<evidence type="ECO:0000256" key="5">
    <source>
        <dbReference type="ARBA" id="ARBA00022547"/>
    </source>
</evidence>
<name>A0A1Q1MPR6_9ORTH</name>
<dbReference type="GO" id="GO:0015986">
    <property type="term" value="P:proton motive force-driven ATP synthesis"/>
    <property type="evidence" value="ECO:0007669"/>
    <property type="project" value="InterPro"/>
</dbReference>
<evidence type="ECO:0000256" key="1">
    <source>
        <dbReference type="ARBA" id="ARBA00004304"/>
    </source>
</evidence>
<keyword evidence="9 12" id="KW-0406">Ion transport</keyword>
<protein>
    <recommendedName>
        <fullName evidence="12">ATP synthase complex subunit 8</fullName>
    </recommendedName>
</protein>
<evidence type="ECO:0000256" key="2">
    <source>
        <dbReference type="ARBA" id="ARBA00008892"/>
    </source>
</evidence>
<dbReference type="EMBL" id="KX057732">
    <property type="protein sequence ID" value="AQM40073.1"/>
    <property type="molecule type" value="Genomic_DNA"/>
</dbReference>
<dbReference type="InterPro" id="IPR001421">
    <property type="entry name" value="ATP8_metazoa"/>
</dbReference>
<feature type="signal peptide" evidence="13">
    <location>
        <begin position="1"/>
        <end position="19"/>
    </location>
</feature>
<keyword evidence="5 12" id="KW-0138">CF(0)</keyword>
<evidence type="ECO:0000256" key="6">
    <source>
        <dbReference type="ARBA" id="ARBA00022692"/>
    </source>
</evidence>
<keyword evidence="4 12" id="KW-0813">Transport</keyword>
<comment type="subcellular location">
    <subcellularLocation>
        <location evidence="1 12">Mitochondrion membrane</location>
        <topology evidence="1 12">Single-pass membrane protein</topology>
    </subcellularLocation>
</comment>
<geneLocation type="mitochondrion" evidence="14"/>
<keyword evidence="10 12" id="KW-0496">Mitochondrion</keyword>
<reference evidence="14" key="1">
    <citation type="submission" date="2016-04" db="EMBL/GenBank/DDBJ databases">
        <title>Towards a higher-level phylogeny of ensiferan insects inferred from mitochondrial genome sequences.</title>
        <authorList>
            <person name="Zhou Z.J."/>
        </authorList>
    </citation>
    <scope>NUCLEOTIDE SEQUENCE</scope>
</reference>
<gene>
    <name evidence="14" type="primary">ATP8</name>
</gene>
<dbReference type="RefSeq" id="YP_009349899.1">
    <property type="nucleotide sequence ID" value="NC_033992.1"/>
</dbReference>
<evidence type="ECO:0000256" key="12">
    <source>
        <dbReference type="RuleBase" id="RU003661"/>
    </source>
</evidence>
<keyword evidence="11" id="KW-0472">Membrane</keyword>
<evidence type="ECO:0000256" key="11">
    <source>
        <dbReference type="ARBA" id="ARBA00023136"/>
    </source>
</evidence>
<keyword evidence="6 12" id="KW-0812">Transmembrane</keyword>
<evidence type="ECO:0000256" key="4">
    <source>
        <dbReference type="ARBA" id="ARBA00022448"/>
    </source>
</evidence>
<evidence type="ECO:0000256" key="13">
    <source>
        <dbReference type="SAM" id="SignalP"/>
    </source>
</evidence>
<dbReference type="AlphaFoldDB" id="A0A1Q1MPR6"/>
<dbReference type="GO" id="GO:0015078">
    <property type="term" value="F:proton transmembrane transporter activity"/>
    <property type="evidence" value="ECO:0007669"/>
    <property type="project" value="InterPro"/>
</dbReference>